<evidence type="ECO:0000313" key="3">
    <source>
        <dbReference type="Proteomes" id="UP001290861"/>
    </source>
</evidence>
<dbReference type="EMBL" id="JARVCO010000007">
    <property type="protein sequence ID" value="MDZ8118027.1"/>
    <property type="molecule type" value="Genomic_DNA"/>
</dbReference>
<evidence type="ECO:0008006" key="4">
    <source>
        <dbReference type="Google" id="ProtNLM"/>
    </source>
</evidence>
<feature type="transmembrane region" description="Helical" evidence="1">
    <location>
        <begin position="95"/>
        <end position="113"/>
    </location>
</feature>
<keyword evidence="1" id="KW-1133">Transmembrane helix</keyword>
<keyword evidence="3" id="KW-1185">Reference proteome</keyword>
<name>A0ABU5MV38_9BACT</name>
<comment type="caution">
    <text evidence="2">The sequence shown here is derived from an EMBL/GenBank/DDBJ whole genome shotgun (WGS) entry which is preliminary data.</text>
</comment>
<keyword evidence="1" id="KW-0812">Transmembrane</keyword>
<feature type="transmembrane region" description="Helical" evidence="1">
    <location>
        <begin position="71"/>
        <end position="88"/>
    </location>
</feature>
<feature type="transmembrane region" description="Helical" evidence="1">
    <location>
        <begin position="119"/>
        <end position="135"/>
    </location>
</feature>
<evidence type="ECO:0000313" key="2">
    <source>
        <dbReference type="EMBL" id="MDZ8118027.1"/>
    </source>
</evidence>
<dbReference type="RefSeq" id="WP_322607827.1">
    <property type="nucleotide sequence ID" value="NZ_JARVCO010000007.1"/>
</dbReference>
<reference evidence="2 3" key="1">
    <citation type="journal article" date="2024" name="Appl. Environ. Microbiol.">
        <title>Pontiella agarivorans sp. nov., a novel marine anaerobic bacterium capable of degrading macroalgal polysaccharides and fixing nitrogen.</title>
        <authorList>
            <person name="Liu N."/>
            <person name="Kivenson V."/>
            <person name="Peng X."/>
            <person name="Cui Z."/>
            <person name="Lankiewicz T.S."/>
            <person name="Gosselin K.M."/>
            <person name="English C.J."/>
            <person name="Blair E.M."/>
            <person name="O'Malley M.A."/>
            <person name="Valentine D.L."/>
        </authorList>
    </citation>
    <scope>NUCLEOTIDE SEQUENCE [LARGE SCALE GENOMIC DNA]</scope>
    <source>
        <strain evidence="2 3">NLcol2</strain>
    </source>
</reference>
<protein>
    <recommendedName>
        <fullName evidence="4">Zinc ribbon domain-containing protein</fullName>
    </recommendedName>
</protein>
<evidence type="ECO:0000256" key="1">
    <source>
        <dbReference type="SAM" id="Phobius"/>
    </source>
</evidence>
<gene>
    <name evidence="2" type="ORF">P9H32_05245</name>
</gene>
<feature type="transmembrane region" description="Helical" evidence="1">
    <location>
        <begin position="46"/>
        <end position="65"/>
    </location>
</feature>
<dbReference type="Proteomes" id="UP001290861">
    <property type="component" value="Unassembled WGS sequence"/>
</dbReference>
<sequence>MTHCKHCKAKTEFIDNRCPYCGIEANKSRSNLTQDEKKARLHAHSIRLVAFAHFFAAGIILLQMSELPSPAVVAVLVIVNCALGYGLLRFSLMAYRAAVVYYFMFGMVNVVSIQRGPEHLSGLLICLFALYLVGNRNAKAIFERRPPETR</sequence>
<keyword evidence="1" id="KW-0472">Membrane</keyword>
<organism evidence="2 3">
    <name type="scientific">Pontiella agarivorans</name>
    <dbReference type="NCBI Taxonomy" id="3038953"/>
    <lineage>
        <taxon>Bacteria</taxon>
        <taxon>Pseudomonadati</taxon>
        <taxon>Kiritimatiellota</taxon>
        <taxon>Kiritimatiellia</taxon>
        <taxon>Kiritimatiellales</taxon>
        <taxon>Pontiellaceae</taxon>
        <taxon>Pontiella</taxon>
    </lineage>
</organism>
<accession>A0ABU5MV38</accession>
<proteinExistence type="predicted"/>